<evidence type="ECO:0000256" key="1">
    <source>
        <dbReference type="SAM" id="MobiDB-lite"/>
    </source>
</evidence>
<dbReference type="Proteomes" id="UP001451303">
    <property type="component" value="Unassembled WGS sequence"/>
</dbReference>
<evidence type="ECO:0000313" key="3">
    <source>
        <dbReference type="Proteomes" id="UP001451303"/>
    </source>
</evidence>
<reference evidence="2 3" key="1">
    <citation type="submission" date="2023-09" db="EMBL/GenBank/DDBJ databases">
        <title>Multi-omics analysis of a traditional fermented food reveals byproduct-associated fungal strains for waste-to-food upcycling.</title>
        <authorList>
            <consortium name="Lawrence Berkeley National Laboratory"/>
            <person name="Rekdal V.M."/>
            <person name="Villalobos-Escobedo J.M."/>
            <person name="Rodriguez-Valeron N."/>
            <person name="Garcia M.O."/>
            <person name="Vasquez D.P."/>
            <person name="Damayanti I."/>
            <person name="Sorensen P.M."/>
            <person name="Baidoo E.E."/>
            <person name="De Carvalho A.C."/>
            <person name="Riley R."/>
            <person name="Lipzen A."/>
            <person name="He G."/>
            <person name="Yan M."/>
            <person name="Haridas S."/>
            <person name="Daum C."/>
            <person name="Yoshinaga Y."/>
            <person name="Ng V."/>
            <person name="Grigoriev I.V."/>
            <person name="Munk R."/>
            <person name="Nuraida L."/>
            <person name="Wijaya C.H."/>
            <person name="Morales P.-C."/>
            <person name="Keasling J.D."/>
        </authorList>
    </citation>
    <scope>NUCLEOTIDE SEQUENCE [LARGE SCALE GENOMIC DNA]</scope>
    <source>
        <strain evidence="2 3">FGSC 2613</strain>
    </source>
</reference>
<feature type="region of interest" description="Disordered" evidence="1">
    <location>
        <begin position="201"/>
        <end position="226"/>
    </location>
</feature>
<accession>A0ABR3DCS0</accession>
<sequence length="226" mass="25497">MPLVALKLEDQMENPEYLEYLYYTQTWTLHEGSKFSLVTLRNSIAAEGLLEAGTRSKRIYCNDVGLPELRMLIDHDILHTGSQEVAEVHHLAWALGRICALRPGSIGWFSMHDDGMGILKHYTTIDELLDGDRRNIIIRERYSDVPKIGHWNDTTSTQSGRTLDVSAIALGEEENQDRMATKEGGRAGLEPRAEFGPLLNEHNHKQNHRTRRIIPTTADPSGASKL</sequence>
<protein>
    <submittedName>
        <fullName evidence="2">Uncharacterized protein</fullName>
    </submittedName>
</protein>
<gene>
    <name evidence="2" type="ORF">QR685DRAFT_571571</name>
</gene>
<organism evidence="2 3">
    <name type="scientific">Neurospora intermedia</name>
    <dbReference type="NCBI Taxonomy" id="5142"/>
    <lineage>
        <taxon>Eukaryota</taxon>
        <taxon>Fungi</taxon>
        <taxon>Dikarya</taxon>
        <taxon>Ascomycota</taxon>
        <taxon>Pezizomycotina</taxon>
        <taxon>Sordariomycetes</taxon>
        <taxon>Sordariomycetidae</taxon>
        <taxon>Sordariales</taxon>
        <taxon>Sordariaceae</taxon>
        <taxon>Neurospora</taxon>
    </lineage>
</organism>
<proteinExistence type="predicted"/>
<evidence type="ECO:0000313" key="2">
    <source>
        <dbReference type="EMBL" id="KAL0470454.1"/>
    </source>
</evidence>
<dbReference type="EMBL" id="JAVLET010000004">
    <property type="protein sequence ID" value="KAL0470454.1"/>
    <property type="molecule type" value="Genomic_DNA"/>
</dbReference>
<name>A0ABR3DCS0_NEUIN</name>
<keyword evidence="3" id="KW-1185">Reference proteome</keyword>
<comment type="caution">
    <text evidence="2">The sequence shown here is derived from an EMBL/GenBank/DDBJ whole genome shotgun (WGS) entry which is preliminary data.</text>
</comment>